<dbReference type="InterPro" id="IPR027417">
    <property type="entry name" value="P-loop_NTPase"/>
</dbReference>
<dbReference type="Pfam" id="PF08378">
    <property type="entry name" value="NERD"/>
    <property type="match status" value="1"/>
</dbReference>
<dbReference type="Gene3D" id="3.40.50.300">
    <property type="entry name" value="P-loop containing nucleotide triphosphate hydrolases"/>
    <property type="match status" value="2"/>
</dbReference>
<feature type="domain" description="NERD" evidence="1">
    <location>
        <begin position="45"/>
        <end position="139"/>
    </location>
</feature>
<dbReference type="InterPro" id="IPR011009">
    <property type="entry name" value="Kinase-like_dom_sf"/>
</dbReference>
<accession>A0A378QCT2</accession>
<dbReference type="InterPro" id="IPR047187">
    <property type="entry name" value="SF1_C_Upf1"/>
</dbReference>
<dbReference type="Pfam" id="PF13086">
    <property type="entry name" value="AAA_11"/>
    <property type="match status" value="1"/>
</dbReference>
<evidence type="ECO:0000259" key="2">
    <source>
        <dbReference type="Pfam" id="PF13086"/>
    </source>
</evidence>
<name>A0A378QCT2_MORLA</name>
<dbReference type="PANTHER" id="PTHR10887:SF495">
    <property type="entry name" value="HELICASE SENATAXIN ISOFORM X1-RELATED"/>
    <property type="match status" value="1"/>
</dbReference>
<dbReference type="CDD" id="cd17934">
    <property type="entry name" value="DEXXQc_Upf1-like"/>
    <property type="match status" value="2"/>
</dbReference>
<proteinExistence type="predicted"/>
<dbReference type="InterPro" id="IPR041677">
    <property type="entry name" value="DNA2/NAM7_AAA_11"/>
</dbReference>
<dbReference type="InterPro" id="IPR045055">
    <property type="entry name" value="DNA2/NAM7-like"/>
</dbReference>
<protein>
    <submittedName>
        <fullName evidence="4">Putative DNA helicase</fullName>
    </submittedName>
</protein>
<organism evidence="4 5">
    <name type="scientific">Moraxella lacunata</name>
    <dbReference type="NCBI Taxonomy" id="477"/>
    <lineage>
        <taxon>Bacteria</taxon>
        <taxon>Pseudomonadati</taxon>
        <taxon>Pseudomonadota</taxon>
        <taxon>Gammaproteobacteria</taxon>
        <taxon>Moraxellales</taxon>
        <taxon>Moraxellaceae</taxon>
        <taxon>Moraxella</taxon>
    </lineage>
</organism>
<keyword evidence="4" id="KW-0547">Nucleotide-binding</keyword>
<dbReference type="InterPro" id="IPR041679">
    <property type="entry name" value="DNA2/NAM7-like_C"/>
</dbReference>
<feature type="domain" description="DNA2/NAM7 helicase-like C-terminal" evidence="3">
    <location>
        <begin position="1410"/>
        <end position="1620"/>
    </location>
</feature>
<dbReference type="InterPro" id="IPR011528">
    <property type="entry name" value="NERD"/>
</dbReference>
<reference evidence="4 5" key="1">
    <citation type="submission" date="2018-06" db="EMBL/GenBank/DDBJ databases">
        <authorList>
            <consortium name="Pathogen Informatics"/>
            <person name="Doyle S."/>
        </authorList>
    </citation>
    <scope>NUCLEOTIDE SEQUENCE [LARGE SCALE GENOMIC DNA]</scope>
    <source>
        <strain evidence="4 5">NCTC7911</strain>
    </source>
</reference>
<dbReference type="PANTHER" id="PTHR10887">
    <property type="entry name" value="DNA2/NAM7 HELICASE FAMILY"/>
    <property type="match status" value="1"/>
</dbReference>
<dbReference type="SUPFAM" id="SSF56112">
    <property type="entry name" value="Protein kinase-like (PK-like)"/>
    <property type="match status" value="2"/>
</dbReference>
<dbReference type="SUPFAM" id="SSF52540">
    <property type="entry name" value="P-loop containing nucleoside triphosphate hydrolases"/>
    <property type="match status" value="1"/>
</dbReference>
<keyword evidence="4" id="KW-0067">ATP-binding</keyword>
<dbReference type="Gene3D" id="1.10.510.10">
    <property type="entry name" value="Transferase(Phosphotransferase) domain 1"/>
    <property type="match status" value="2"/>
</dbReference>
<evidence type="ECO:0000259" key="3">
    <source>
        <dbReference type="Pfam" id="PF13087"/>
    </source>
</evidence>
<dbReference type="CDD" id="cd18808">
    <property type="entry name" value="SF1_C_Upf1"/>
    <property type="match status" value="1"/>
</dbReference>
<evidence type="ECO:0000259" key="1">
    <source>
        <dbReference type="Pfam" id="PF08378"/>
    </source>
</evidence>
<evidence type="ECO:0000313" key="4">
    <source>
        <dbReference type="EMBL" id="STY98716.1"/>
    </source>
</evidence>
<dbReference type="Pfam" id="PF13087">
    <property type="entry name" value="AAA_12"/>
    <property type="match status" value="1"/>
</dbReference>
<dbReference type="RefSeq" id="WP_220271616.1">
    <property type="nucleotide sequence ID" value="NZ_UGQC01000001.1"/>
</dbReference>
<sequence>MTTKKPMNVRDWGGGLTAHEVEAIEKIKHTFCQHPTPTKGQGLKALEALKNTQSIFPWQGYSGFRFADVKERKEGEFDLVIITHCNVLIVELKHWNGEPITDNGLRWYKGEKDMDYSPVEITRKKVFLLKKKLEKFRGKFGNSTEKFPIPKIEFLVVMTGNSDFSGLSDKEKMHTISLDEFLALADNQKFTERFGQYTKYSNNRTLNKDFSVFDNIFNGNTVKPKSININGYYADDTPIFSHPKGVFQEYIAQTENTKNQDKALLRRWNFSKINHTQAQTPDGRYRLVSREYDVLNHIKLQNKTLYQDCLNYKTTPQKGEITAEHIDLFELFPNQKRFNQFVGGTNGENLSIEQRLGLVQLLLDKFAQLHKIGIAHRDLGEHSIWLSPDDNIALSSFATAYWQSEQTVGDIREILEVSGDLAKTAFPISATKLTPYQYDVRSLAVLAWHIIQSERISPNSLDKMQKKLANESEWYGNVLKIALSNKPFENANEFLDNFNQNQPEQAVDFSFDFSKLEPFVHDINHSRAYREDDDFIVENGEKEVYRSNGSLIKAWLGGDPQQDQQKARVVLNWLNNIAKLARLSPDYIPKIREFGIAKKSGCLFTVSDFIDGTTWQDLNLSDEQKISLIQKLIQDIEHLHSLGFTHGDLKPDNVLVTMNDDTAHIHILDILDFCPTGKSQFNTAYSPEFDHATEKQRDNFAVMKMACELLGMTWNESSKCYPDIAEVISQEYSDSATAFISLARFKDALNPKPTTPMINITVGGREPFSNMGIYPENGELFVQFKNSQKYPNEELDITFIGLGGKLTIFYVIKDKNFRHALSPYPRDYIAKSERDSSPFSIQIGLNISHSNYSDLNELNIYLKENELFYQEIHQFIQTEIFRQFENEVIADNEEITPAEIDIATNDIVAERPKIHNLWRAILETETEALPSITACDELIKTEQGEIYIPYDGEIDPLNSFKKDEIVEAIGKSEDGGKTFVYGTVNLAKSTLNEVHLKKHKDKNTNRIQADILIYFQSKQNKASFTRRKNALQRILDSESVVKNLAQYFDEHCVLPSEKHEIQVSDDEFARYDQPEKNVSLNEAQRHAFQKLIANGPLSLLQGPPGTGKTEFISAFVHYLFDVQKVRNILLVSQSHEAVNTAAERIRKHCQRLGTDLQLVRFSNREVADSEILEDVFSPNLVGQKRRQLNVNKINNICGLGRSMGLPERYLRERAEIAFDIGVQIRRYEKIVNNSKDEEIDEDEKRLRKKLEKSIQEQVKTLGLVSVEINEILPNLIASLDNKHNIQPNESEQAGKLIDLTQDMLEALSNERTNYDEFLARSRQLVIGTCVGIGQRHIGIADNIYDWVIVDEAARSISSELAIAMQSGTRILLVGDHKQLPPLYSEEHKNALARRLGISKRGEELDQALGSDFERVFLSGYGKQTCATLKTQYRMAPAIGRLVSVCFYDNVLENGKSDDDVPNIYFSLPEKLKASVTWLDTTSLPNAYHEQVKNGSLSNRAEADEIIKLLESFAKDDTFMNSEAVQTCLNKNEQAIGVICMYGEQKKLIRKKFNERSWGERFRRLVKIDSVDSYQGKENRVIILSLARHDKTHSTGFLHLPNRINVALSRAMDKLIIVGAKAVWENPKNKQTPLAKVLKFMQKNQTNPQHYAIRVLKHGAKK</sequence>
<dbReference type="InterPro" id="IPR008271">
    <property type="entry name" value="Ser/Thr_kinase_AS"/>
</dbReference>
<dbReference type="Proteomes" id="UP000254107">
    <property type="component" value="Unassembled WGS sequence"/>
</dbReference>
<dbReference type="EMBL" id="UGQC01000001">
    <property type="protein sequence ID" value="STY98716.1"/>
    <property type="molecule type" value="Genomic_DNA"/>
</dbReference>
<gene>
    <name evidence="4" type="ORF">NCTC7911_00079</name>
</gene>
<dbReference type="GO" id="GO:0004672">
    <property type="term" value="F:protein kinase activity"/>
    <property type="evidence" value="ECO:0007669"/>
    <property type="project" value="InterPro"/>
</dbReference>
<keyword evidence="4" id="KW-0378">Hydrolase</keyword>
<keyword evidence="5" id="KW-1185">Reference proteome</keyword>
<dbReference type="PROSITE" id="PS00108">
    <property type="entry name" value="PROTEIN_KINASE_ST"/>
    <property type="match status" value="1"/>
</dbReference>
<feature type="domain" description="DNA2/NAM7 helicase helicase" evidence="2">
    <location>
        <begin position="1080"/>
        <end position="1383"/>
    </location>
</feature>
<evidence type="ECO:0000313" key="5">
    <source>
        <dbReference type="Proteomes" id="UP000254107"/>
    </source>
</evidence>
<dbReference type="GO" id="GO:0004386">
    <property type="term" value="F:helicase activity"/>
    <property type="evidence" value="ECO:0007669"/>
    <property type="project" value="UniProtKB-KW"/>
</dbReference>
<keyword evidence="4" id="KW-0347">Helicase</keyword>
<dbReference type="GeneID" id="302268771"/>